<feature type="transmembrane region" description="Helical" evidence="8">
    <location>
        <begin position="481"/>
        <end position="505"/>
    </location>
</feature>
<dbReference type="ExpressionAtlas" id="A0A2K2CH77">
    <property type="expression patterns" value="baseline"/>
</dbReference>
<feature type="transmembrane region" description="Helical" evidence="8">
    <location>
        <begin position="265"/>
        <end position="286"/>
    </location>
</feature>
<name>A0A2K2CH77_BRADI</name>
<proteinExistence type="inferred from homology"/>
<evidence type="ECO:0000256" key="3">
    <source>
        <dbReference type="ARBA" id="ARBA00022448"/>
    </source>
</evidence>
<feature type="region of interest" description="Disordered" evidence="7">
    <location>
        <begin position="62"/>
        <end position="104"/>
    </location>
</feature>
<evidence type="ECO:0000256" key="1">
    <source>
        <dbReference type="ARBA" id="ARBA00004141"/>
    </source>
</evidence>
<reference evidence="9 10" key="1">
    <citation type="journal article" date="2010" name="Nature">
        <title>Genome sequencing and analysis of the model grass Brachypodium distachyon.</title>
        <authorList>
            <consortium name="International Brachypodium Initiative"/>
        </authorList>
    </citation>
    <scope>NUCLEOTIDE SEQUENCE [LARGE SCALE GENOMIC DNA]</scope>
    <source>
        <strain evidence="9 10">Bd21</strain>
    </source>
</reference>
<keyword evidence="5 8" id="KW-1133">Transmembrane helix</keyword>
<evidence type="ECO:0000313" key="11">
    <source>
        <dbReference type="Proteomes" id="UP000008810"/>
    </source>
</evidence>
<accession>A0A2K2CH77</accession>
<keyword evidence="3" id="KW-0813">Transport</keyword>
<dbReference type="InterPro" id="IPR036259">
    <property type="entry name" value="MFS_trans_sf"/>
</dbReference>
<keyword evidence="6 8" id="KW-0472">Membrane</keyword>
<evidence type="ECO:0000313" key="10">
    <source>
        <dbReference type="EnsemblPlants" id="PNT61386"/>
    </source>
</evidence>
<dbReference type="GO" id="GO:0008517">
    <property type="term" value="F:folic acid transmembrane transporter activity"/>
    <property type="evidence" value="ECO:0000318"/>
    <property type="project" value="GO_Central"/>
</dbReference>
<feature type="transmembrane region" description="Helical" evidence="8">
    <location>
        <begin position="128"/>
        <end position="155"/>
    </location>
</feature>
<feature type="transmembrane region" description="Helical" evidence="8">
    <location>
        <begin position="223"/>
        <end position="244"/>
    </location>
</feature>
<dbReference type="Gramene" id="PNT61386">
    <property type="protein sequence ID" value="PNT61386"/>
    <property type="gene ID" value="BRADI_5g14680v3"/>
</dbReference>
<dbReference type="GO" id="GO:0098838">
    <property type="term" value="P:folate transmembrane transport"/>
    <property type="evidence" value="ECO:0000318"/>
    <property type="project" value="GO_Central"/>
</dbReference>
<dbReference type="CDD" id="cd17484">
    <property type="entry name" value="MFS_FBT"/>
    <property type="match status" value="1"/>
</dbReference>
<organism evidence="9">
    <name type="scientific">Brachypodium distachyon</name>
    <name type="common">Purple false brome</name>
    <name type="synonym">Trachynia distachya</name>
    <dbReference type="NCBI Taxonomy" id="15368"/>
    <lineage>
        <taxon>Eukaryota</taxon>
        <taxon>Viridiplantae</taxon>
        <taxon>Streptophyta</taxon>
        <taxon>Embryophyta</taxon>
        <taxon>Tracheophyta</taxon>
        <taxon>Spermatophyta</taxon>
        <taxon>Magnoliopsida</taxon>
        <taxon>Liliopsida</taxon>
        <taxon>Poales</taxon>
        <taxon>Poaceae</taxon>
        <taxon>BOP clade</taxon>
        <taxon>Pooideae</taxon>
        <taxon>Stipodae</taxon>
        <taxon>Brachypodieae</taxon>
        <taxon>Brachypodium</taxon>
    </lineage>
</organism>
<feature type="transmembrane region" description="Helical" evidence="8">
    <location>
        <begin position="381"/>
        <end position="401"/>
    </location>
</feature>
<keyword evidence="4 8" id="KW-0812">Transmembrane</keyword>
<dbReference type="GeneID" id="100828662"/>
<dbReference type="Gene3D" id="1.20.1250.20">
    <property type="entry name" value="MFS general substrate transporter like domains"/>
    <property type="match status" value="1"/>
</dbReference>
<reference evidence="10" key="3">
    <citation type="submission" date="2018-08" db="UniProtKB">
        <authorList>
            <consortium name="EnsemblPlants"/>
        </authorList>
    </citation>
    <scope>IDENTIFICATION</scope>
    <source>
        <strain evidence="10">cv. Bd21</strain>
    </source>
</reference>
<evidence type="ECO:0000256" key="5">
    <source>
        <dbReference type="ARBA" id="ARBA00022989"/>
    </source>
</evidence>
<evidence type="ECO:0000256" key="2">
    <source>
        <dbReference type="ARBA" id="ARBA00007015"/>
    </source>
</evidence>
<evidence type="ECO:0008006" key="12">
    <source>
        <dbReference type="Google" id="ProtNLM"/>
    </source>
</evidence>
<comment type="similarity">
    <text evidence="2">Belongs to the major facilitator superfamily. Folate-biopterin transporter (TC 2.A.71) family.</text>
</comment>
<dbReference type="KEGG" id="bdi:100828662"/>
<evidence type="ECO:0000256" key="6">
    <source>
        <dbReference type="ARBA" id="ARBA00023136"/>
    </source>
</evidence>
<evidence type="ECO:0000256" key="4">
    <source>
        <dbReference type="ARBA" id="ARBA00022692"/>
    </source>
</evidence>
<feature type="transmembrane region" description="Helical" evidence="8">
    <location>
        <begin position="292"/>
        <end position="311"/>
    </location>
</feature>
<dbReference type="SUPFAM" id="SSF103473">
    <property type="entry name" value="MFS general substrate transporter"/>
    <property type="match status" value="1"/>
</dbReference>
<dbReference type="RefSeq" id="XP_003581391.2">
    <property type="nucleotide sequence ID" value="XM_003581343.4"/>
</dbReference>
<gene>
    <name evidence="10" type="primary">LOC100828662</name>
    <name evidence="9" type="ORF">BRADI_5g14680v3</name>
</gene>
<dbReference type="GO" id="GO:0016020">
    <property type="term" value="C:membrane"/>
    <property type="evidence" value="ECO:0007669"/>
    <property type="project" value="UniProtKB-SubCell"/>
</dbReference>
<comment type="subcellular location">
    <subcellularLocation>
        <location evidence="1">Membrane</location>
        <topology evidence="1">Multi-pass membrane protein</topology>
    </subcellularLocation>
</comment>
<evidence type="ECO:0000256" key="8">
    <source>
        <dbReference type="SAM" id="Phobius"/>
    </source>
</evidence>
<keyword evidence="11" id="KW-1185">Reference proteome</keyword>
<dbReference type="EMBL" id="CM000884">
    <property type="protein sequence ID" value="PNT61386.1"/>
    <property type="molecule type" value="Genomic_DNA"/>
</dbReference>
<dbReference type="Pfam" id="PF03092">
    <property type="entry name" value="BT1"/>
    <property type="match status" value="1"/>
</dbReference>
<evidence type="ECO:0000313" key="9">
    <source>
        <dbReference type="EMBL" id="PNT61386.1"/>
    </source>
</evidence>
<dbReference type="InterPro" id="IPR039309">
    <property type="entry name" value="BT1"/>
</dbReference>
<dbReference type="PANTHER" id="PTHR31585:SF13">
    <property type="entry name" value="OSJNBA0029H02.8 PROTEIN"/>
    <property type="match status" value="1"/>
</dbReference>
<dbReference type="AlphaFoldDB" id="A0A2K2CH77"/>
<dbReference type="Proteomes" id="UP000008810">
    <property type="component" value="Chromosome 5"/>
</dbReference>
<evidence type="ECO:0000256" key="7">
    <source>
        <dbReference type="SAM" id="MobiDB-lite"/>
    </source>
</evidence>
<dbReference type="PANTHER" id="PTHR31585">
    <property type="entry name" value="FOLATE-BIOPTERIN TRANSPORTER 1, CHLOROPLASTIC"/>
    <property type="match status" value="1"/>
</dbReference>
<feature type="transmembrane region" description="Helical" evidence="8">
    <location>
        <begin position="413"/>
        <end position="432"/>
    </location>
</feature>
<reference evidence="9" key="2">
    <citation type="submission" date="2017-06" db="EMBL/GenBank/DDBJ databases">
        <title>WGS assembly of Brachypodium distachyon.</title>
        <authorList>
            <consortium name="The International Brachypodium Initiative"/>
            <person name="Lucas S."/>
            <person name="Harmon-Smith M."/>
            <person name="Lail K."/>
            <person name="Tice H."/>
            <person name="Grimwood J."/>
            <person name="Bruce D."/>
            <person name="Barry K."/>
            <person name="Shu S."/>
            <person name="Lindquist E."/>
            <person name="Wang M."/>
            <person name="Pitluck S."/>
            <person name="Vogel J.P."/>
            <person name="Garvin D.F."/>
            <person name="Mockler T.C."/>
            <person name="Schmutz J."/>
            <person name="Rokhsar D."/>
            <person name="Bevan M.W."/>
        </authorList>
    </citation>
    <scope>NUCLEOTIDE SEQUENCE</scope>
    <source>
        <strain evidence="9">Bd21</strain>
    </source>
</reference>
<protein>
    <recommendedName>
        <fullName evidence="12">Folate-biopterin transporter 2</fullName>
    </recommendedName>
</protein>
<dbReference type="OrthoDB" id="754047at2759"/>
<feature type="transmembrane region" description="Helical" evidence="8">
    <location>
        <begin position="200"/>
        <end position="217"/>
    </location>
</feature>
<dbReference type="EnsemblPlants" id="PNT61386">
    <property type="protein sequence ID" value="PNT61386"/>
    <property type="gene ID" value="BRADI_5g14680v3"/>
</dbReference>
<sequence>MLVQYCRRNKFRVEVKLEDRVPIEHFAPCPETGYSAHRQISSASPCNQSPLVRPHSSCANSGGFSLDPREDPRRNCPSRAAIMDPRGREDGPLQEAAGAGADDDGGECGVASPCRWLRRLSRELHWSFVLAVFAVYGACQGVGNAVGGVAAGYYWKDVQGVQPSAAQFYQGVTDAPWVVKPLWGLLTDVVPIAGYRRRPYFLVAGVIGVSSMLMLSLQRNLGIMPAIVALTAQSAGAAIADVTVDALVAQNSITNPPLASDMQSLCGFSSSFGALIGFSISGLLVHSLGSQGALGLLSIPSVLVFSAGILLKESRVTDFDYKQVHRKFYKATQSMGVTLKCPEVWRPCVYIYVSLNLSLDIQGGMFYWYTDRLMGPAFSEGLIGLIYAIASVGSLLGVLLYQSALKDCNFRSMLLWGQVLSSLAGMLDLVLVTRLNMKIGIPDYIFAVIDNGVSQMVGQLKWLPLLVLCSKLCPPGIEGTFYALLMSLQNAGLLMSAWCGGLLLHMLNVTRTNFSNLWVAVLIRNVSRLLPLMLLFLVPESDQNSTFLPAEMLEEGATTEAVKDGSVNVEFSDLVAENSSYYPSNVAAEDEIIKVIDAVGDDVELIPLMNKTTAV</sequence>